<name>A0A5E4M1M9_9HEMI</name>
<keyword evidence="2" id="KW-1185">Reference proteome</keyword>
<organism evidence="1 2">
    <name type="scientific">Cinara cedri</name>
    <dbReference type="NCBI Taxonomy" id="506608"/>
    <lineage>
        <taxon>Eukaryota</taxon>
        <taxon>Metazoa</taxon>
        <taxon>Ecdysozoa</taxon>
        <taxon>Arthropoda</taxon>
        <taxon>Hexapoda</taxon>
        <taxon>Insecta</taxon>
        <taxon>Pterygota</taxon>
        <taxon>Neoptera</taxon>
        <taxon>Paraneoptera</taxon>
        <taxon>Hemiptera</taxon>
        <taxon>Sternorrhyncha</taxon>
        <taxon>Aphidomorpha</taxon>
        <taxon>Aphidoidea</taxon>
        <taxon>Aphididae</taxon>
        <taxon>Lachninae</taxon>
        <taxon>Cinara</taxon>
    </lineage>
</organism>
<dbReference type="EMBL" id="CABPRJ010000004">
    <property type="protein sequence ID" value="VVC24695.1"/>
    <property type="molecule type" value="Genomic_DNA"/>
</dbReference>
<reference evidence="1 2" key="1">
    <citation type="submission" date="2019-08" db="EMBL/GenBank/DDBJ databases">
        <authorList>
            <person name="Alioto T."/>
            <person name="Alioto T."/>
            <person name="Gomez Garrido J."/>
        </authorList>
    </citation>
    <scope>NUCLEOTIDE SEQUENCE [LARGE SCALE GENOMIC DNA]</scope>
</reference>
<protein>
    <submittedName>
        <fullName evidence="1">Uncharacterized protein</fullName>
    </submittedName>
</protein>
<proteinExistence type="predicted"/>
<gene>
    <name evidence="1" type="ORF">CINCED_3A019772</name>
</gene>
<accession>A0A5E4M1M9</accession>
<dbReference type="Proteomes" id="UP000325440">
    <property type="component" value="Unassembled WGS sequence"/>
</dbReference>
<dbReference type="AlphaFoldDB" id="A0A5E4M1M9"/>
<evidence type="ECO:0000313" key="1">
    <source>
        <dbReference type="EMBL" id="VVC24695.1"/>
    </source>
</evidence>
<evidence type="ECO:0000313" key="2">
    <source>
        <dbReference type="Proteomes" id="UP000325440"/>
    </source>
</evidence>
<sequence length="109" mass="11987">MASTPDDGKKNRHNNEPSLPVIFRFGLFASVGGRNGQAEKTVSSVNRSPLPIAYDTASCAAACNFIIIPGRQHESKPNIIRNPEISRKVLKIKKKIYGLIIPTMDELLL</sequence>